<keyword evidence="8 11" id="KW-1133">Transmembrane helix</keyword>
<evidence type="ECO:0000256" key="7">
    <source>
        <dbReference type="ARBA" id="ARBA00022777"/>
    </source>
</evidence>
<evidence type="ECO:0000256" key="3">
    <source>
        <dbReference type="ARBA" id="ARBA00012438"/>
    </source>
</evidence>
<dbReference type="Gene3D" id="1.10.287.130">
    <property type="match status" value="1"/>
</dbReference>
<name>A0A7W8KHU5_9DEIO</name>
<keyword evidence="17" id="KW-1185">Reference proteome</keyword>
<comment type="catalytic activity">
    <reaction evidence="1">
        <text>ATP + protein L-histidine = ADP + protein N-phospho-L-histidine.</text>
        <dbReference type="EC" id="2.7.13.3"/>
    </reaction>
</comment>
<dbReference type="SUPFAM" id="SSF158472">
    <property type="entry name" value="HAMP domain-like"/>
    <property type="match status" value="1"/>
</dbReference>
<gene>
    <name evidence="14" type="ORF">GCM10017781_37470</name>
    <name evidence="15" type="ORF">HNQ07_003954</name>
</gene>
<dbReference type="AlphaFoldDB" id="A0A7W8KHU5"/>
<dbReference type="Proteomes" id="UP000619376">
    <property type="component" value="Unassembled WGS sequence"/>
</dbReference>
<comment type="subcellular location">
    <subcellularLocation>
        <location evidence="2">Membrane</location>
    </subcellularLocation>
</comment>
<dbReference type="Pfam" id="PF00672">
    <property type="entry name" value="HAMP"/>
    <property type="match status" value="1"/>
</dbReference>
<evidence type="ECO:0000256" key="5">
    <source>
        <dbReference type="ARBA" id="ARBA00022679"/>
    </source>
</evidence>
<dbReference type="PRINTS" id="PR00344">
    <property type="entry name" value="BCTRLSENSOR"/>
</dbReference>
<dbReference type="Proteomes" id="UP000539473">
    <property type="component" value="Unassembled WGS sequence"/>
</dbReference>
<dbReference type="CDD" id="cd06225">
    <property type="entry name" value="HAMP"/>
    <property type="match status" value="1"/>
</dbReference>
<evidence type="ECO:0000256" key="2">
    <source>
        <dbReference type="ARBA" id="ARBA00004370"/>
    </source>
</evidence>
<dbReference type="PROSITE" id="PS50885">
    <property type="entry name" value="HAMP"/>
    <property type="match status" value="1"/>
</dbReference>
<dbReference type="CDD" id="cd00082">
    <property type="entry name" value="HisKA"/>
    <property type="match status" value="1"/>
</dbReference>
<keyword evidence="5" id="KW-0808">Transferase</keyword>
<evidence type="ECO:0000313" key="15">
    <source>
        <dbReference type="EMBL" id="MBB5378447.1"/>
    </source>
</evidence>
<keyword evidence="10 11" id="KW-0472">Membrane</keyword>
<dbReference type="EMBL" id="BNAJ01000012">
    <property type="protein sequence ID" value="GHF57773.1"/>
    <property type="molecule type" value="Genomic_DNA"/>
</dbReference>
<dbReference type="PANTHER" id="PTHR45436">
    <property type="entry name" value="SENSOR HISTIDINE KINASE YKOH"/>
    <property type="match status" value="1"/>
</dbReference>
<dbReference type="Gene3D" id="3.30.565.10">
    <property type="entry name" value="Histidine kinase-like ATPase, C-terminal domain"/>
    <property type="match status" value="1"/>
</dbReference>
<dbReference type="SUPFAM" id="SSF47384">
    <property type="entry name" value="Homodimeric domain of signal transducing histidine kinase"/>
    <property type="match status" value="1"/>
</dbReference>
<evidence type="ECO:0000313" key="17">
    <source>
        <dbReference type="Proteomes" id="UP000619376"/>
    </source>
</evidence>
<reference evidence="17" key="2">
    <citation type="journal article" date="2019" name="Int. J. Syst. Evol. Microbiol.">
        <title>The Global Catalogue of Microorganisms (GCM) 10K type strain sequencing project: providing services to taxonomists for standard genome sequencing and annotation.</title>
        <authorList>
            <consortium name="The Broad Institute Genomics Platform"/>
            <consortium name="The Broad Institute Genome Sequencing Center for Infectious Disease"/>
            <person name="Wu L."/>
            <person name="Ma J."/>
        </authorList>
    </citation>
    <scope>NUCLEOTIDE SEQUENCE [LARGE SCALE GENOMIC DNA]</scope>
    <source>
        <strain evidence="17">CGMCC 1.18437</strain>
    </source>
</reference>
<dbReference type="InterPro" id="IPR036890">
    <property type="entry name" value="HATPase_C_sf"/>
</dbReference>
<keyword evidence="4" id="KW-0597">Phosphoprotein</keyword>
<feature type="domain" description="Histidine kinase" evidence="12">
    <location>
        <begin position="223"/>
        <end position="417"/>
    </location>
</feature>
<keyword evidence="7 15" id="KW-0418">Kinase</keyword>
<keyword evidence="6 11" id="KW-0812">Transmembrane</keyword>
<organism evidence="15 16">
    <name type="scientific">Deinococcus metalli</name>
    <dbReference type="NCBI Taxonomy" id="1141878"/>
    <lineage>
        <taxon>Bacteria</taxon>
        <taxon>Thermotogati</taxon>
        <taxon>Deinococcota</taxon>
        <taxon>Deinococci</taxon>
        <taxon>Deinococcales</taxon>
        <taxon>Deinococcaceae</taxon>
        <taxon>Deinococcus</taxon>
    </lineage>
</organism>
<dbReference type="RefSeq" id="WP_184114968.1">
    <property type="nucleotide sequence ID" value="NZ_BNAJ01000012.1"/>
</dbReference>
<protein>
    <recommendedName>
        <fullName evidence="3">histidine kinase</fullName>
        <ecNumber evidence="3">2.7.13.3</ecNumber>
    </recommendedName>
</protein>
<comment type="caution">
    <text evidence="15">The sequence shown here is derived from an EMBL/GenBank/DDBJ whole genome shotgun (WGS) entry which is preliminary data.</text>
</comment>
<evidence type="ECO:0000259" key="12">
    <source>
        <dbReference type="PROSITE" id="PS50109"/>
    </source>
</evidence>
<dbReference type="InterPro" id="IPR003594">
    <property type="entry name" value="HATPase_dom"/>
</dbReference>
<sequence length="417" mass="44513">MTLRARVALLMALGIALAVLLQGGLGYLAFRRLVLHDMTADLNGFTGQTLRNLQAATSLASVQASYEGYVVHARILEGNTVVHDFTGYPDRLGTPAAGPQTIGPWQVTRVAFIWHGQSYVLEAALTSPEFTSSLHNYRQTVYFTAVLVTLLGAAVAYALSGYALRPLRALTRVSSRIATSGSLHEPVPVGGGSGELHDLAVSFNRMLARLGEFRDREARFTRQAAHELRTPLTAMGLALDAARSGYTTPDETLDILEHEVRATQHLTASLLILAREGRLAQREAVDLAEVASTGAEAAGATYRGPAHAMVQGDGTLLRRALQNLLENAARYAPGAPVTVTVKTAPAPTLKVEDGGPGLPDSALRYLGEEFYRAGTTLTGTGLGLSVVKHVMQAHQGSVTFTHVVPHGLQVTLHFPDT</sequence>
<feature type="transmembrane region" description="Helical" evidence="11">
    <location>
        <begin position="7"/>
        <end position="30"/>
    </location>
</feature>
<dbReference type="SMART" id="SM00304">
    <property type="entry name" value="HAMP"/>
    <property type="match status" value="1"/>
</dbReference>
<dbReference type="PANTHER" id="PTHR45436:SF5">
    <property type="entry name" value="SENSOR HISTIDINE KINASE TRCS"/>
    <property type="match status" value="1"/>
</dbReference>
<dbReference type="InterPro" id="IPR036097">
    <property type="entry name" value="HisK_dim/P_sf"/>
</dbReference>
<evidence type="ECO:0000256" key="11">
    <source>
        <dbReference type="SAM" id="Phobius"/>
    </source>
</evidence>
<dbReference type="Gene3D" id="6.10.340.10">
    <property type="match status" value="1"/>
</dbReference>
<dbReference type="EMBL" id="JACHFK010000013">
    <property type="protein sequence ID" value="MBB5378447.1"/>
    <property type="molecule type" value="Genomic_DNA"/>
</dbReference>
<feature type="domain" description="HAMP" evidence="13">
    <location>
        <begin position="161"/>
        <end position="215"/>
    </location>
</feature>
<dbReference type="SMART" id="SM00388">
    <property type="entry name" value="HisKA"/>
    <property type="match status" value="1"/>
</dbReference>
<dbReference type="GO" id="GO:0000155">
    <property type="term" value="F:phosphorelay sensor kinase activity"/>
    <property type="evidence" value="ECO:0007669"/>
    <property type="project" value="InterPro"/>
</dbReference>
<dbReference type="Pfam" id="PF02518">
    <property type="entry name" value="HATPase_c"/>
    <property type="match status" value="1"/>
</dbReference>
<evidence type="ECO:0000256" key="4">
    <source>
        <dbReference type="ARBA" id="ARBA00022553"/>
    </source>
</evidence>
<evidence type="ECO:0000256" key="9">
    <source>
        <dbReference type="ARBA" id="ARBA00023012"/>
    </source>
</evidence>
<proteinExistence type="predicted"/>
<dbReference type="InterPro" id="IPR003660">
    <property type="entry name" value="HAMP_dom"/>
</dbReference>
<keyword evidence="9" id="KW-0902">Two-component regulatory system</keyword>
<dbReference type="PROSITE" id="PS50109">
    <property type="entry name" value="HIS_KIN"/>
    <property type="match status" value="1"/>
</dbReference>
<evidence type="ECO:0000256" key="10">
    <source>
        <dbReference type="ARBA" id="ARBA00023136"/>
    </source>
</evidence>
<dbReference type="InterPro" id="IPR004358">
    <property type="entry name" value="Sig_transdc_His_kin-like_C"/>
</dbReference>
<dbReference type="InterPro" id="IPR050428">
    <property type="entry name" value="TCS_sensor_his_kinase"/>
</dbReference>
<dbReference type="InterPro" id="IPR005467">
    <property type="entry name" value="His_kinase_dom"/>
</dbReference>
<evidence type="ECO:0000256" key="1">
    <source>
        <dbReference type="ARBA" id="ARBA00000085"/>
    </source>
</evidence>
<dbReference type="SUPFAM" id="SSF55874">
    <property type="entry name" value="ATPase domain of HSP90 chaperone/DNA topoisomerase II/histidine kinase"/>
    <property type="match status" value="1"/>
</dbReference>
<dbReference type="Pfam" id="PF00512">
    <property type="entry name" value="HisKA"/>
    <property type="match status" value="1"/>
</dbReference>
<accession>A0A7W8KHU5</accession>
<evidence type="ECO:0000313" key="14">
    <source>
        <dbReference type="EMBL" id="GHF57773.1"/>
    </source>
</evidence>
<dbReference type="CDD" id="cd00075">
    <property type="entry name" value="HATPase"/>
    <property type="match status" value="1"/>
</dbReference>
<reference evidence="14" key="1">
    <citation type="journal article" date="2014" name="Int. J. Syst. Evol. Microbiol.">
        <title>Complete genome of a new Firmicutes species belonging to the dominant human colonic microbiota ('Ruminococcus bicirculans') reveals two chromosomes and a selective capacity to utilize plant glucans.</title>
        <authorList>
            <consortium name="NISC Comparative Sequencing Program"/>
            <person name="Wegmann U."/>
            <person name="Louis P."/>
            <person name="Goesmann A."/>
            <person name="Henrissat B."/>
            <person name="Duncan S.H."/>
            <person name="Flint H.J."/>
        </authorList>
    </citation>
    <scope>NUCLEOTIDE SEQUENCE</scope>
    <source>
        <strain evidence="14">CGMCC 1.18437</strain>
    </source>
</reference>
<evidence type="ECO:0000256" key="6">
    <source>
        <dbReference type="ARBA" id="ARBA00022692"/>
    </source>
</evidence>
<feature type="transmembrane region" description="Helical" evidence="11">
    <location>
        <begin position="141"/>
        <end position="164"/>
    </location>
</feature>
<dbReference type="SMART" id="SM00387">
    <property type="entry name" value="HATPase_c"/>
    <property type="match status" value="1"/>
</dbReference>
<dbReference type="InterPro" id="IPR003661">
    <property type="entry name" value="HisK_dim/P_dom"/>
</dbReference>
<dbReference type="EC" id="2.7.13.3" evidence="3"/>
<dbReference type="GO" id="GO:0016020">
    <property type="term" value="C:membrane"/>
    <property type="evidence" value="ECO:0007669"/>
    <property type="project" value="UniProtKB-SubCell"/>
</dbReference>
<evidence type="ECO:0000259" key="13">
    <source>
        <dbReference type="PROSITE" id="PS50885"/>
    </source>
</evidence>
<reference evidence="15 16" key="3">
    <citation type="submission" date="2020-08" db="EMBL/GenBank/DDBJ databases">
        <title>Genomic Encyclopedia of Type Strains, Phase IV (KMG-IV): sequencing the most valuable type-strain genomes for metagenomic binning, comparative biology and taxonomic classification.</title>
        <authorList>
            <person name="Goeker M."/>
        </authorList>
    </citation>
    <scope>NUCLEOTIDE SEQUENCE [LARGE SCALE GENOMIC DNA]</scope>
    <source>
        <strain evidence="15 16">DSM 27521</strain>
    </source>
</reference>
<reference evidence="14" key="4">
    <citation type="submission" date="2024-05" db="EMBL/GenBank/DDBJ databases">
        <authorList>
            <person name="Sun Q."/>
            <person name="Zhou Y."/>
        </authorList>
    </citation>
    <scope>NUCLEOTIDE SEQUENCE</scope>
    <source>
        <strain evidence="14">CGMCC 1.18437</strain>
    </source>
</reference>
<evidence type="ECO:0000256" key="8">
    <source>
        <dbReference type="ARBA" id="ARBA00022989"/>
    </source>
</evidence>
<evidence type="ECO:0000313" key="16">
    <source>
        <dbReference type="Proteomes" id="UP000539473"/>
    </source>
</evidence>